<evidence type="ECO:0000313" key="1">
    <source>
        <dbReference type="EMBL" id="KAI5060497.1"/>
    </source>
</evidence>
<protein>
    <submittedName>
        <fullName evidence="1">Uncharacterized protein</fullName>
    </submittedName>
</protein>
<gene>
    <name evidence="1" type="ORF">GOP47_0024917</name>
</gene>
<organism evidence="1 2">
    <name type="scientific">Adiantum capillus-veneris</name>
    <name type="common">Maidenhair fern</name>
    <dbReference type="NCBI Taxonomy" id="13818"/>
    <lineage>
        <taxon>Eukaryota</taxon>
        <taxon>Viridiplantae</taxon>
        <taxon>Streptophyta</taxon>
        <taxon>Embryophyta</taxon>
        <taxon>Tracheophyta</taxon>
        <taxon>Polypodiopsida</taxon>
        <taxon>Polypodiidae</taxon>
        <taxon>Polypodiales</taxon>
        <taxon>Pteridineae</taxon>
        <taxon>Pteridaceae</taxon>
        <taxon>Vittarioideae</taxon>
        <taxon>Adiantum</taxon>
    </lineage>
</organism>
<proteinExistence type="predicted"/>
<dbReference type="Proteomes" id="UP000886520">
    <property type="component" value="Chromosome 24"/>
</dbReference>
<keyword evidence="2" id="KW-1185">Reference proteome</keyword>
<dbReference type="AlphaFoldDB" id="A0A9D4U354"/>
<evidence type="ECO:0000313" key="2">
    <source>
        <dbReference type="Proteomes" id="UP000886520"/>
    </source>
</evidence>
<reference evidence="1" key="1">
    <citation type="submission" date="2021-01" db="EMBL/GenBank/DDBJ databases">
        <title>Adiantum capillus-veneris genome.</title>
        <authorList>
            <person name="Fang Y."/>
            <person name="Liao Q."/>
        </authorList>
    </citation>
    <scope>NUCLEOTIDE SEQUENCE</scope>
    <source>
        <strain evidence="1">H3</strain>
        <tissue evidence="1">Leaf</tissue>
    </source>
</reference>
<name>A0A9D4U354_ADICA</name>
<dbReference type="EMBL" id="JABFUD020000024">
    <property type="protein sequence ID" value="KAI5060497.1"/>
    <property type="molecule type" value="Genomic_DNA"/>
</dbReference>
<comment type="caution">
    <text evidence="1">The sequence shown here is derived from an EMBL/GenBank/DDBJ whole genome shotgun (WGS) entry which is preliminary data.</text>
</comment>
<accession>A0A9D4U354</accession>
<sequence>MTSNAGILHSMVPCKSRQQLVRSPGSQTGQIQLARAAARDANSSCSLDNDQIEAQISKALYLITCRSANRFGTPYF</sequence>